<evidence type="ECO:0000313" key="2">
    <source>
        <dbReference type="Proteomes" id="UP000320055"/>
    </source>
</evidence>
<evidence type="ECO:0000313" key="1">
    <source>
        <dbReference type="EMBL" id="VEP18145.1"/>
    </source>
</evidence>
<dbReference type="AlphaFoldDB" id="A0A563W3B9"/>
<gene>
    <name evidence="1" type="ORF">H1P_70028</name>
</gene>
<organism evidence="1 2">
    <name type="scientific">Hyella patelloides LEGE 07179</name>
    <dbReference type="NCBI Taxonomy" id="945734"/>
    <lineage>
        <taxon>Bacteria</taxon>
        <taxon>Bacillati</taxon>
        <taxon>Cyanobacteriota</taxon>
        <taxon>Cyanophyceae</taxon>
        <taxon>Pleurocapsales</taxon>
        <taxon>Hyellaceae</taxon>
        <taxon>Hyella</taxon>
    </lineage>
</organism>
<proteinExistence type="predicted"/>
<dbReference type="EMBL" id="CAACVJ010000667">
    <property type="protein sequence ID" value="VEP18145.1"/>
    <property type="molecule type" value="Genomic_DNA"/>
</dbReference>
<protein>
    <submittedName>
        <fullName evidence="1">Uncharacterized protein</fullName>
    </submittedName>
</protein>
<keyword evidence="2" id="KW-1185">Reference proteome</keyword>
<dbReference type="Proteomes" id="UP000320055">
    <property type="component" value="Unassembled WGS sequence"/>
</dbReference>
<sequence length="55" mass="6172">MTLKIIFQNAQKTGHLTNNMKTAIENLCAPETQLSCEEYVYLDLLMGAIFAGEIH</sequence>
<reference evidence="1 2" key="1">
    <citation type="submission" date="2019-01" db="EMBL/GenBank/DDBJ databases">
        <authorList>
            <person name="Brito A."/>
        </authorList>
    </citation>
    <scope>NUCLEOTIDE SEQUENCE [LARGE SCALE GENOMIC DNA]</scope>
    <source>
        <strain evidence="1">1</strain>
    </source>
</reference>
<name>A0A563W3B9_9CYAN</name>
<dbReference type="RefSeq" id="WP_186375789.1">
    <property type="nucleotide sequence ID" value="NZ_LR213771.1"/>
</dbReference>
<accession>A0A563W3B9</accession>